<sequence length="377" mass="41851">MKAERSFHMVGGNGDAGYAANSKIQGKAIVMSRSLLQSAVEEAHARLSSRPGTMVVADLGCSSGPNTLAVVSIVLDALAGRCEKKPGQPPVHVQFFLNDLPGNDFNLVFRFLEHFNEVVCKDRGEAPLPPYYVAGLPGSFYTRLFPDRSVHIFHSSYGLMIRYKVPEELASGAIVNEGNVYIWETTPPSVVKAYQQQFRQDFSLFLELRHTELVAGGQMVLTFLGRKNKDVLRGEMSYIWGLLSKALQSLVQQGRVDKEKMDSFNLPLYAPSVDEVEAVIERSGLFDVDHVELFATNWDPKDDDTDSDVVLDSVQSGVNIARGQRAVIAPLLTHHFGEGILDDLFEMYARNLSEHLEKVKTKYAVILLSLKARCAEN</sequence>
<reference evidence="1" key="2">
    <citation type="submission" date="2025-09" db="UniProtKB">
        <authorList>
            <consortium name="EnsemblPlants"/>
        </authorList>
    </citation>
    <scope>IDENTIFICATION</scope>
</reference>
<accession>A0ACD5Z6J3</accession>
<dbReference type="Proteomes" id="UP001732700">
    <property type="component" value="Chromosome 6C"/>
</dbReference>
<proteinExistence type="predicted"/>
<evidence type="ECO:0000313" key="2">
    <source>
        <dbReference type="Proteomes" id="UP001732700"/>
    </source>
</evidence>
<keyword evidence="2" id="KW-1185">Reference proteome</keyword>
<reference evidence="1" key="1">
    <citation type="submission" date="2021-05" db="EMBL/GenBank/DDBJ databases">
        <authorList>
            <person name="Scholz U."/>
            <person name="Mascher M."/>
            <person name="Fiebig A."/>
        </authorList>
    </citation>
    <scope>NUCLEOTIDE SEQUENCE [LARGE SCALE GENOMIC DNA]</scope>
</reference>
<name>A0ACD5Z6J3_AVESA</name>
<organism evidence="1 2">
    <name type="scientific">Avena sativa</name>
    <name type="common">Oat</name>
    <dbReference type="NCBI Taxonomy" id="4498"/>
    <lineage>
        <taxon>Eukaryota</taxon>
        <taxon>Viridiplantae</taxon>
        <taxon>Streptophyta</taxon>
        <taxon>Embryophyta</taxon>
        <taxon>Tracheophyta</taxon>
        <taxon>Spermatophyta</taxon>
        <taxon>Magnoliopsida</taxon>
        <taxon>Liliopsida</taxon>
        <taxon>Poales</taxon>
        <taxon>Poaceae</taxon>
        <taxon>BOP clade</taxon>
        <taxon>Pooideae</taxon>
        <taxon>Poodae</taxon>
        <taxon>Poeae</taxon>
        <taxon>Poeae Chloroplast Group 1 (Aveneae type)</taxon>
        <taxon>Aveninae</taxon>
        <taxon>Avena</taxon>
    </lineage>
</organism>
<evidence type="ECO:0000313" key="1">
    <source>
        <dbReference type="EnsemblPlants" id="AVESA.00010b.r2.6CG1087610.1.CDS"/>
    </source>
</evidence>
<dbReference type="EnsemblPlants" id="AVESA.00010b.r2.6CG1087610.1">
    <property type="protein sequence ID" value="AVESA.00010b.r2.6CG1087610.1.CDS"/>
    <property type="gene ID" value="AVESA.00010b.r2.6CG1087610"/>
</dbReference>
<protein>
    <submittedName>
        <fullName evidence="1">Uncharacterized protein</fullName>
    </submittedName>
</protein>